<name>A0A7J9AUA1_9ROSI</name>
<evidence type="ECO:0000313" key="2">
    <source>
        <dbReference type="EMBL" id="MBA0727667.1"/>
    </source>
</evidence>
<protein>
    <submittedName>
        <fullName evidence="2">Uncharacterized protein</fullName>
    </submittedName>
</protein>
<organism evidence="2 3">
    <name type="scientific">Gossypium laxum</name>
    <dbReference type="NCBI Taxonomy" id="34288"/>
    <lineage>
        <taxon>Eukaryota</taxon>
        <taxon>Viridiplantae</taxon>
        <taxon>Streptophyta</taxon>
        <taxon>Embryophyta</taxon>
        <taxon>Tracheophyta</taxon>
        <taxon>Spermatophyta</taxon>
        <taxon>Magnoliopsida</taxon>
        <taxon>eudicotyledons</taxon>
        <taxon>Gunneridae</taxon>
        <taxon>Pentapetalae</taxon>
        <taxon>rosids</taxon>
        <taxon>malvids</taxon>
        <taxon>Malvales</taxon>
        <taxon>Malvaceae</taxon>
        <taxon>Malvoideae</taxon>
        <taxon>Gossypium</taxon>
    </lineage>
</organism>
<feature type="compositionally biased region" description="Polar residues" evidence="1">
    <location>
        <begin position="73"/>
        <end position="83"/>
    </location>
</feature>
<gene>
    <name evidence="2" type="ORF">Golax_000636</name>
</gene>
<feature type="non-terminal residue" evidence="2">
    <location>
        <position position="1"/>
    </location>
</feature>
<evidence type="ECO:0000256" key="1">
    <source>
        <dbReference type="SAM" id="MobiDB-lite"/>
    </source>
</evidence>
<keyword evidence="3" id="KW-1185">Reference proteome</keyword>
<sequence length="93" mass="10084">MVVKLNNAELDTRKHSEVTFKEINDQNRESLGGGKGHTDDLGEQFKLVSNSKVPLADSINLIVEPISAQLNTKAGKVSGSSSGMLLDKSRNFK</sequence>
<reference evidence="2 3" key="1">
    <citation type="journal article" date="2019" name="Genome Biol. Evol.">
        <title>Insights into the evolution of the New World diploid cottons (Gossypium, subgenus Houzingenia) based on genome sequencing.</title>
        <authorList>
            <person name="Grover C.E."/>
            <person name="Arick M.A. 2nd"/>
            <person name="Thrash A."/>
            <person name="Conover J.L."/>
            <person name="Sanders W.S."/>
            <person name="Peterson D.G."/>
            <person name="Frelichowski J.E."/>
            <person name="Scheffler J.A."/>
            <person name="Scheffler B.E."/>
            <person name="Wendel J.F."/>
        </authorList>
    </citation>
    <scope>NUCLEOTIDE SEQUENCE [LARGE SCALE GENOMIC DNA]</scope>
    <source>
        <strain evidence="2">4</strain>
        <tissue evidence="2">Leaf</tissue>
    </source>
</reference>
<feature type="region of interest" description="Disordered" evidence="1">
    <location>
        <begin position="73"/>
        <end position="93"/>
    </location>
</feature>
<comment type="caution">
    <text evidence="2">The sequence shown here is derived from an EMBL/GenBank/DDBJ whole genome shotgun (WGS) entry which is preliminary data.</text>
</comment>
<dbReference type="EMBL" id="JABEZV010000013">
    <property type="protein sequence ID" value="MBA0727667.1"/>
    <property type="molecule type" value="Genomic_DNA"/>
</dbReference>
<accession>A0A7J9AUA1</accession>
<evidence type="ECO:0000313" key="3">
    <source>
        <dbReference type="Proteomes" id="UP000593574"/>
    </source>
</evidence>
<dbReference type="AlphaFoldDB" id="A0A7J9AUA1"/>
<proteinExistence type="predicted"/>
<dbReference type="Proteomes" id="UP000593574">
    <property type="component" value="Unassembled WGS sequence"/>
</dbReference>